<feature type="coiled-coil region" evidence="1">
    <location>
        <begin position="9"/>
        <end position="36"/>
    </location>
</feature>
<gene>
    <name evidence="2" type="ORF">GMARGA_LOCUS42169</name>
</gene>
<keyword evidence="3" id="KW-1185">Reference proteome</keyword>
<proteinExistence type="predicted"/>
<keyword evidence="1" id="KW-0175">Coiled coil</keyword>
<sequence>IQQQVGSELRDLKKHIEGLALNYANLSAQLKDTKVNYSRNNFYKGGRPQNNYKWERKGDIECWKYGEIGHTVKNCMSEKGKYLYNNQRKEKGNFNPTKNISFCELEDTNNEEIYTVNNITSIKATKRPANSK</sequence>
<dbReference type="SUPFAM" id="SSF57756">
    <property type="entry name" value="Retrovirus zinc finger-like domains"/>
    <property type="match status" value="1"/>
</dbReference>
<feature type="non-terminal residue" evidence="2">
    <location>
        <position position="1"/>
    </location>
</feature>
<evidence type="ECO:0000256" key="1">
    <source>
        <dbReference type="SAM" id="Coils"/>
    </source>
</evidence>
<dbReference type="InterPro" id="IPR036875">
    <property type="entry name" value="Znf_CCHC_sf"/>
</dbReference>
<accession>A0ABN7XG32</accession>
<dbReference type="Proteomes" id="UP000789901">
    <property type="component" value="Unassembled WGS sequence"/>
</dbReference>
<protein>
    <submittedName>
        <fullName evidence="2">41522_t:CDS:1</fullName>
    </submittedName>
</protein>
<name>A0ABN7XG32_GIGMA</name>
<evidence type="ECO:0000313" key="2">
    <source>
        <dbReference type="EMBL" id="CAG8853348.1"/>
    </source>
</evidence>
<dbReference type="EMBL" id="CAJVQB010122957">
    <property type="protein sequence ID" value="CAG8853348.1"/>
    <property type="molecule type" value="Genomic_DNA"/>
</dbReference>
<evidence type="ECO:0000313" key="3">
    <source>
        <dbReference type="Proteomes" id="UP000789901"/>
    </source>
</evidence>
<organism evidence="2 3">
    <name type="scientific">Gigaspora margarita</name>
    <dbReference type="NCBI Taxonomy" id="4874"/>
    <lineage>
        <taxon>Eukaryota</taxon>
        <taxon>Fungi</taxon>
        <taxon>Fungi incertae sedis</taxon>
        <taxon>Mucoromycota</taxon>
        <taxon>Glomeromycotina</taxon>
        <taxon>Glomeromycetes</taxon>
        <taxon>Diversisporales</taxon>
        <taxon>Gigasporaceae</taxon>
        <taxon>Gigaspora</taxon>
    </lineage>
</organism>
<reference evidence="2 3" key="1">
    <citation type="submission" date="2021-06" db="EMBL/GenBank/DDBJ databases">
        <authorList>
            <person name="Kallberg Y."/>
            <person name="Tangrot J."/>
            <person name="Rosling A."/>
        </authorList>
    </citation>
    <scope>NUCLEOTIDE SEQUENCE [LARGE SCALE GENOMIC DNA]</scope>
    <source>
        <strain evidence="2 3">120-4 pot B 10/14</strain>
    </source>
</reference>
<comment type="caution">
    <text evidence="2">The sequence shown here is derived from an EMBL/GenBank/DDBJ whole genome shotgun (WGS) entry which is preliminary data.</text>
</comment>